<keyword evidence="2" id="KW-0238">DNA-binding</keyword>
<sequence>MANQDEQTPFVLRENCPQRRIHYVLNGKWTSMVLYALSRGPLRTGQLERTLPGISKKMLTQTLREVENAGLVRREVFNVVPPKVEYSLTELGETFVEPLHALYDWAARNSAALDQLERNIQEAEG</sequence>
<dbReference type="PROSITE" id="PS51118">
    <property type="entry name" value="HTH_HXLR"/>
    <property type="match status" value="1"/>
</dbReference>
<protein>
    <submittedName>
        <fullName evidence="5">Helix-turn-helix transcriptional regulator</fullName>
    </submittedName>
</protein>
<dbReference type="Pfam" id="PF01638">
    <property type="entry name" value="HxlR"/>
    <property type="match status" value="1"/>
</dbReference>
<keyword evidence="3" id="KW-0804">Transcription</keyword>
<name>A0ABS3TKS5_9PSED</name>
<dbReference type="Gene3D" id="1.10.10.10">
    <property type="entry name" value="Winged helix-like DNA-binding domain superfamily/Winged helix DNA-binding domain"/>
    <property type="match status" value="1"/>
</dbReference>
<feature type="domain" description="HTH hxlR-type" evidence="4">
    <location>
        <begin position="16"/>
        <end position="114"/>
    </location>
</feature>
<evidence type="ECO:0000256" key="3">
    <source>
        <dbReference type="ARBA" id="ARBA00023163"/>
    </source>
</evidence>
<dbReference type="InterPro" id="IPR036390">
    <property type="entry name" value="WH_DNA-bd_sf"/>
</dbReference>
<dbReference type="PANTHER" id="PTHR33204">
    <property type="entry name" value="TRANSCRIPTIONAL REGULATOR, MARR FAMILY"/>
    <property type="match status" value="1"/>
</dbReference>
<dbReference type="Proteomes" id="UP000669060">
    <property type="component" value="Unassembled WGS sequence"/>
</dbReference>
<keyword evidence="6" id="KW-1185">Reference proteome</keyword>
<organism evidence="5 6">
    <name type="scientific">Pseudomonas schmalbachii</name>
    <dbReference type="NCBI Taxonomy" id="2816993"/>
    <lineage>
        <taxon>Bacteria</taxon>
        <taxon>Pseudomonadati</taxon>
        <taxon>Pseudomonadota</taxon>
        <taxon>Gammaproteobacteria</taxon>
        <taxon>Pseudomonadales</taxon>
        <taxon>Pseudomonadaceae</taxon>
        <taxon>Pseudomonas</taxon>
    </lineage>
</organism>
<dbReference type="EMBL" id="JAELYA010000001">
    <property type="protein sequence ID" value="MBO3274013.1"/>
    <property type="molecule type" value="Genomic_DNA"/>
</dbReference>
<dbReference type="RefSeq" id="WP_208311822.1">
    <property type="nucleotide sequence ID" value="NZ_JAELYA010000001.1"/>
</dbReference>
<keyword evidence="1" id="KW-0805">Transcription regulation</keyword>
<evidence type="ECO:0000313" key="5">
    <source>
        <dbReference type="EMBL" id="MBO3274013.1"/>
    </source>
</evidence>
<dbReference type="InterPro" id="IPR036388">
    <property type="entry name" value="WH-like_DNA-bd_sf"/>
</dbReference>
<dbReference type="InterPro" id="IPR002577">
    <property type="entry name" value="HTH_HxlR"/>
</dbReference>
<dbReference type="SUPFAM" id="SSF46785">
    <property type="entry name" value="Winged helix' DNA-binding domain"/>
    <property type="match status" value="1"/>
</dbReference>
<evidence type="ECO:0000256" key="2">
    <source>
        <dbReference type="ARBA" id="ARBA00023125"/>
    </source>
</evidence>
<proteinExistence type="predicted"/>
<gene>
    <name evidence="5" type="ORF">JFY56_02095</name>
</gene>
<reference evidence="5 6" key="1">
    <citation type="submission" date="2020-12" db="EMBL/GenBank/DDBJ databases">
        <title>Pseudomonas schmalbachii sp. nov. isolated from millipede gut.</title>
        <authorList>
            <person name="Shelomi M."/>
        </authorList>
    </citation>
    <scope>NUCLEOTIDE SEQUENCE [LARGE SCALE GENOMIC DNA]</scope>
    <source>
        <strain evidence="5 6">Milli4</strain>
    </source>
</reference>
<evidence type="ECO:0000259" key="4">
    <source>
        <dbReference type="PROSITE" id="PS51118"/>
    </source>
</evidence>
<comment type="caution">
    <text evidence="5">The sequence shown here is derived from an EMBL/GenBank/DDBJ whole genome shotgun (WGS) entry which is preliminary data.</text>
</comment>
<evidence type="ECO:0000256" key="1">
    <source>
        <dbReference type="ARBA" id="ARBA00023015"/>
    </source>
</evidence>
<accession>A0ABS3TKS5</accession>
<evidence type="ECO:0000313" key="6">
    <source>
        <dbReference type="Proteomes" id="UP000669060"/>
    </source>
</evidence>